<protein>
    <recommendedName>
        <fullName evidence="1">Transposase IS204/IS1001/IS1096/IS1165 DDE domain-containing protein</fullName>
    </recommendedName>
</protein>
<dbReference type="Proteomes" id="UP000032360">
    <property type="component" value="Unassembled WGS sequence"/>
</dbReference>
<comment type="caution">
    <text evidence="3">The sequence shown here is derived from an EMBL/GenBank/DDBJ whole genome shotgun (WGS) entry which is preliminary data.</text>
</comment>
<feature type="domain" description="Transposase IS204/IS1001/IS1096/IS1165 DDE" evidence="1">
    <location>
        <begin position="2"/>
        <end position="150"/>
    </location>
</feature>
<dbReference type="Pfam" id="PF01610">
    <property type="entry name" value="DDE_Tnp_ISL3"/>
    <property type="match status" value="1"/>
</dbReference>
<reference evidence="3 4" key="1">
    <citation type="submission" date="2015-01" db="EMBL/GenBank/DDBJ databases">
        <title>Draft genome of the acidophilic iron oxidizer Acidithrix ferrooxidans strain Py-F3.</title>
        <authorList>
            <person name="Poehlein A."/>
            <person name="Eisen S."/>
            <person name="Schloemann M."/>
            <person name="Johnson B.D."/>
            <person name="Daniel R."/>
            <person name="Muehling M."/>
        </authorList>
    </citation>
    <scope>NUCLEOTIDE SEQUENCE [LARGE SCALE GENOMIC DNA]</scope>
    <source>
        <strain evidence="3 4">Py-F3</strain>
    </source>
</reference>
<dbReference type="InterPro" id="IPR002560">
    <property type="entry name" value="Transposase_DDE"/>
</dbReference>
<evidence type="ECO:0000313" key="2">
    <source>
        <dbReference type="EMBL" id="KJF16765.1"/>
    </source>
</evidence>
<dbReference type="EMBL" id="JXYS01000075">
    <property type="protein sequence ID" value="KJF16765.1"/>
    <property type="molecule type" value="Genomic_DNA"/>
</dbReference>
<organism evidence="3 4">
    <name type="scientific">Acidithrix ferrooxidans</name>
    <dbReference type="NCBI Taxonomy" id="1280514"/>
    <lineage>
        <taxon>Bacteria</taxon>
        <taxon>Bacillati</taxon>
        <taxon>Actinomycetota</taxon>
        <taxon>Acidimicrobiia</taxon>
        <taxon>Acidimicrobiales</taxon>
        <taxon>Acidimicrobiaceae</taxon>
        <taxon>Acidithrix</taxon>
    </lineage>
</organism>
<name>A0A0D8HK41_9ACTN</name>
<sequence>MRRRVQQNILGHRGRGGDPLYRIRRLLTMAKERLTEGANAKLTHLLELGDPDNEVATAWRAKESLRELYTYRDPKLASDHLDALISDFTDNQRPPEVQLLGRTLKSWHDEILAWHTSFVTNGPTESMNNLIKRIKRIAFGMTNFANFRIRALLAAGKPDWSLLATVTPVTTQISSALGS</sequence>
<evidence type="ECO:0000313" key="4">
    <source>
        <dbReference type="Proteomes" id="UP000032360"/>
    </source>
</evidence>
<dbReference type="AlphaFoldDB" id="A0A0D8HK41"/>
<evidence type="ECO:0000313" key="3">
    <source>
        <dbReference type="EMBL" id="KJF18303.1"/>
    </source>
</evidence>
<gene>
    <name evidence="3" type="ORF">AXFE_08380</name>
    <name evidence="2" type="ORF">AXFE_24300</name>
</gene>
<proteinExistence type="predicted"/>
<keyword evidence="4" id="KW-1185">Reference proteome</keyword>
<evidence type="ECO:0000259" key="1">
    <source>
        <dbReference type="Pfam" id="PF01610"/>
    </source>
</evidence>
<dbReference type="InterPro" id="IPR047951">
    <property type="entry name" value="Transpos_ISL3"/>
</dbReference>
<accession>A0A0D8HK41</accession>
<dbReference type="PANTHER" id="PTHR33498">
    <property type="entry name" value="TRANSPOSASE FOR INSERTION SEQUENCE ELEMENT IS1557"/>
    <property type="match status" value="1"/>
</dbReference>
<dbReference type="EMBL" id="JXYS01000019">
    <property type="protein sequence ID" value="KJF18303.1"/>
    <property type="molecule type" value="Genomic_DNA"/>
</dbReference>
<dbReference type="STRING" id="1280514.AXFE_08380"/>
<dbReference type="PANTHER" id="PTHR33498:SF1">
    <property type="entry name" value="TRANSPOSASE FOR INSERTION SEQUENCE ELEMENT IS1557"/>
    <property type="match status" value="1"/>
</dbReference>